<gene>
    <name evidence="3" type="ORF">GCM10022380_28310</name>
</gene>
<evidence type="ECO:0000313" key="4">
    <source>
        <dbReference type="Proteomes" id="UP001501624"/>
    </source>
</evidence>
<proteinExistence type="predicted"/>
<reference evidence="4" key="1">
    <citation type="journal article" date="2019" name="Int. J. Syst. Evol. Microbiol.">
        <title>The Global Catalogue of Microorganisms (GCM) 10K type strain sequencing project: providing services to taxonomists for standard genome sequencing and annotation.</title>
        <authorList>
            <consortium name="The Broad Institute Genomics Platform"/>
            <consortium name="The Broad Institute Genome Sequencing Center for Infectious Disease"/>
            <person name="Wu L."/>
            <person name="Ma J."/>
        </authorList>
    </citation>
    <scope>NUCLEOTIDE SEQUENCE [LARGE SCALE GENOMIC DNA]</scope>
    <source>
        <strain evidence="4">JCM 17017</strain>
    </source>
</reference>
<dbReference type="RefSeq" id="WP_237336172.1">
    <property type="nucleotide sequence ID" value="NZ_BAABCM010000003.1"/>
</dbReference>
<comment type="caution">
    <text evidence="3">The sequence shown here is derived from an EMBL/GenBank/DDBJ whole genome shotgun (WGS) entry which is preliminary data.</text>
</comment>
<dbReference type="PANTHER" id="PTHR39639:SF1">
    <property type="entry name" value="DUF262 DOMAIN-CONTAINING PROTEIN"/>
    <property type="match status" value="1"/>
</dbReference>
<dbReference type="Pfam" id="PF03235">
    <property type="entry name" value="GmrSD_N"/>
    <property type="match status" value="1"/>
</dbReference>
<dbReference type="EMBL" id="BAABCM010000003">
    <property type="protein sequence ID" value="GAA3809006.1"/>
    <property type="molecule type" value="Genomic_DNA"/>
</dbReference>
<evidence type="ECO:0000259" key="2">
    <source>
        <dbReference type="Pfam" id="PF03235"/>
    </source>
</evidence>
<dbReference type="PANTHER" id="PTHR39639">
    <property type="entry name" value="CHROMOSOME 16, WHOLE GENOME SHOTGUN SEQUENCE"/>
    <property type="match status" value="1"/>
</dbReference>
<name>A0ABP7I2X8_9PSEU</name>
<protein>
    <recommendedName>
        <fullName evidence="2">GmrSD restriction endonucleases N-terminal domain-containing protein</fullName>
    </recommendedName>
</protein>
<dbReference type="InterPro" id="IPR004919">
    <property type="entry name" value="GmrSD_N"/>
</dbReference>
<feature type="region of interest" description="Disordered" evidence="1">
    <location>
        <begin position="104"/>
        <end position="129"/>
    </location>
</feature>
<evidence type="ECO:0000256" key="1">
    <source>
        <dbReference type="SAM" id="MobiDB-lite"/>
    </source>
</evidence>
<accession>A0ABP7I2X8</accession>
<evidence type="ECO:0000313" key="3">
    <source>
        <dbReference type="EMBL" id="GAA3809006.1"/>
    </source>
</evidence>
<feature type="domain" description="GmrSD restriction endonucleases N-terminal" evidence="2">
    <location>
        <begin position="18"/>
        <end position="117"/>
    </location>
</feature>
<organism evidence="3 4">
    <name type="scientific">Amycolatopsis tucumanensis</name>
    <dbReference type="NCBI Taxonomy" id="401106"/>
    <lineage>
        <taxon>Bacteria</taxon>
        <taxon>Bacillati</taxon>
        <taxon>Actinomycetota</taxon>
        <taxon>Actinomycetes</taxon>
        <taxon>Pseudonocardiales</taxon>
        <taxon>Pseudonocardiaceae</taxon>
        <taxon>Amycolatopsis</taxon>
    </lineage>
</organism>
<sequence length="129" mass="15114">MAELDSQPKSVQSIYSWYSEGRLYVNRRYQRKLVWTQVEKQKLVESVLQKYPVPAILLAERDTGDYEVIDGLQRLHTLVSFIETSFPTLDGKFFDISQFPTAKTRADEEKFEPKEDGERLNARENQHIS</sequence>
<dbReference type="Proteomes" id="UP001501624">
    <property type="component" value="Unassembled WGS sequence"/>
</dbReference>
<keyword evidence="4" id="KW-1185">Reference proteome</keyword>